<proteinExistence type="predicted"/>
<feature type="compositionally biased region" description="Basic and acidic residues" evidence="1">
    <location>
        <begin position="367"/>
        <end position="388"/>
    </location>
</feature>
<evidence type="ECO:0000313" key="3">
    <source>
        <dbReference type="Proteomes" id="UP001212411"/>
    </source>
</evidence>
<feature type="compositionally biased region" description="Gly residues" evidence="1">
    <location>
        <begin position="252"/>
        <end position="261"/>
    </location>
</feature>
<sequence>MSSFAGKSTDLASKAKKYMSSPGSVHNADQNFSNDEQTRAGGNFDSRYGNEERGYSNADHSAAPEYSHPSQGDPYSGQTADTGRGYSSQRGNTGSGQKYGSDQKYDSSDLGGGNGNYRKPSQTEGYTQNTEYGSSQGTEDYGESYGRRGGGGSYGSSGATGGAYTTAGDYGAGDDSYGSTGGSKGGNYSTAGDYGGGRGTSTYNASDQDTYNTGSNVNKGNQYDSGQYDKYSTGRNQPTTGASQGNYNTTGGDEGYLGSGREGYQSNSGSLGEEGQYGSKAGQTASGSKDEGYNAGKYTTDPTATSSRAGGSDQAGQNLSQSGGQKLDQAGNAAQRGKSGTQGVKSEAQDLGNDAQHHASLASRMKGGMEKMFGKMTHDDDLVQKGETMKSGGGNRL</sequence>
<dbReference type="AlphaFoldDB" id="A0AAE9WE57"/>
<feature type="compositionally biased region" description="Gly residues" evidence="1">
    <location>
        <begin position="147"/>
        <end position="161"/>
    </location>
</feature>
<protein>
    <submittedName>
        <fullName evidence="2">Uncharacterized protein</fullName>
    </submittedName>
</protein>
<feature type="compositionally biased region" description="Low complexity" evidence="1">
    <location>
        <begin position="162"/>
        <end position="178"/>
    </location>
</feature>
<feature type="compositionally biased region" description="Polar residues" evidence="1">
    <location>
        <begin position="233"/>
        <end position="251"/>
    </location>
</feature>
<reference evidence="2 3" key="1">
    <citation type="journal article" date="2023" name="G3 (Bethesda)">
        <title>A high-quality reference genome for the fission yeast Schizosaccharomyces osmophilus.</title>
        <authorList>
            <person name="Jia G.S."/>
            <person name="Zhang W.C."/>
            <person name="Liang Y."/>
            <person name="Liu X.H."/>
            <person name="Rhind N."/>
            <person name="Pidoux A."/>
            <person name="Brysch-Herzberg M."/>
            <person name="Du L.L."/>
        </authorList>
    </citation>
    <scope>NUCLEOTIDE SEQUENCE [LARGE SCALE GENOMIC DNA]</scope>
    <source>
        <strain evidence="2 3">CBS 15793</strain>
    </source>
</reference>
<organism evidence="2 3">
    <name type="scientific">Schizosaccharomyces osmophilus</name>
    <dbReference type="NCBI Taxonomy" id="2545709"/>
    <lineage>
        <taxon>Eukaryota</taxon>
        <taxon>Fungi</taxon>
        <taxon>Dikarya</taxon>
        <taxon>Ascomycota</taxon>
        <taxon>Taphrinomycotina</taxon>
        <taxon>Schizosaccharomycetes</taxon>
        <taxon>Schizosaccharomycetales</taxon>
        <taxon>Schizosaccharomycetaceae</taxon>
        <taxon>Schizosaccharomyces</taxon>
    </lineage>
</organism>
<accession>A0AAE9WE57</accession>
<feature type="compositionally biased region" description="Polar residues" evidence="1">
    <location>
        <begin position="21"/>
        <end position="35"/>
    </location>
</feature>
<dbReference type="Proteomes" id="UP001212411">
    <property type="component" value="Chromosome 2"/>
</dbReference>
<feature type="compositionally biased region" description="Polar residues" evidence="1">
    <location>
        <begin position="119"/>
        <end position="138"/>
    </location>
</feature>
<feature type="compositionally biased region" description="Polar residues" evidence="1">
    <location>
        <begin position="200"/>
        <end position="225"/>
    </location>
</feature>
<feature type="region of interest" description="Disordered" evidence="1">
    <location>
        <begin position="1"/>
        <end position="397"/>
    </location>
</feature>
<keyword evidence="3" id="KW-1185">Reference proteome</keyword>
<feature type="compositionally biased region" description="Polar residues" evidence="1">
    <location>
        <begin position="300"/>
        <end position="324"/>
    </location>
</feature>
<evidence type="ECO:0000256" key="1">
    <source>
        <dbReference type="SAM" id="MobiDB-lite"/>
    </source>
</evidence>
<dbReference type="RefSeq" id="XP_056037824.1">
    <property type="nucleotide sequence ID" value="XM_056182484.1"/>
</dbReference>
<evidence type="ECO:0000313" key="2">
    <source>
        <dbReference type="EMBL" id="WBW73581.1"/>
    </source>
</evidence>
<dbReference type="KEGG" id="som:SOMG_03695"/>
<feature type="compositionally biased region" description="Polar residues" evidence="1">
    <location>
        <begin position="76"/>
        <end position="100"/>
    </location>
</feature>
<dbReference type="EMBL" id="CP115612">
    <property type="protein sequence ID" value="WBW73581.1"/>
    <property type="molecule type" value="Genomic_DNA"/>
</dbReference>
<gene>
    <name evidence="2" type="ORF">SOMG_03695</name>
</gene>
<name>A0AAE9WE57_9SCHI</name>
<dbReference type="GeneID" id="80877173"/>